<organism evidence="7 8">
    <name type="scientific">Cylindrobasidium torrendii FP15055 ss-10</name>
    <dbReference type="NCBI Taxonomy" id="1314674"/>
    <lineage>
        <taxon>Eukaryota</taxon>
        <taxon>Fungi</taxon>
        <taxon>Dikarya</taxon>
        <taxon>Basidiomycota</taxon>
        <taxon>Agaricomycotina</taxon>
        <taxon>Agaricomycetes</taxon>
        <taxon>Agaricomycetidae</taxon>
        <taxon>Agaricales</taxon>
        <taxon>Marasmiineae</taxon>
        <taxon>Physalacriaceae</taxon>
        <taxon>Cylindrobasidium</taxon>
    </lineage>
</organism>
<feature type="binding site" evidence="5">
    <location>
        <position position="182"/>
    </location>
    <ligand>
        <name>Mg(2+)</name>
        <dbReference type="ChEBI" id="CHEBI:18420"/>
    </ligand>
</feature>
<feature type="binding site" evidence="5">
    <location>
        <position position="152"/>
    </location>
    <ligand>
        <name>Mg(2+)</name>
        <dbReference type="ChEBI" id="CHEBI:18420"/>
    </ligand>
</feature>
<evidence type="ECO:0000313" key="7">
    <source>
        <dbReference type="EMBL" id="KIY71200.1"/>
    </source>
</evidence>
<evidence type="ECO:0000256" key="4">
    <source>
        <dbReference type="PIRSR" id="PIRSR015582-1"/>
    </source>
</evidence>
<gene>
    <name evidence="7" type="ORF">CYLTODRAFT_451007</name>
</gene>
<dbReference type="STRING" id="1314674.A0A0D7BLY9"/>
<dbReference type="OrthoDB" id="1773at2759"/>
<comment type="cofactor">
    <cofactor evidence="1">
        <name>Mg(2+)</name>
        <dbReference type="ChEBI" id="CHEBI:18420"/>
    </cofactor>
</comment>
<dbReference type="Gene3D" id="3.20.20.60">
    <property type="entry name" value="Phosphoenolpyruvate-binding domains"/>
    <property type="match status" value="1"/>
</dbReference>
<dbReference type="Pfam" id="PF03328">
    <property type="entry name" value="HpcH_HpaI"/>
    <property type="match status" value="1"/>
</dbReference>
<protein>
    <submittedName>
        <fullName evidence="7">Beta subunit of citrate lyase</fullName>
    </submittedName>
</protein>
<dbReference type="InterPro" id="IPR015813">
    <property type="entry name" value="Pyrv/PenolPyrv_kinase-like_dom"/>
</dbReference>
<name>A0A0D7BLY9_9AGAR</name>
<feature type="domain" description="HpcH/HpaI aldolase/citrate lyase" evidence="6">
    <location>
        <begin position="32"/>
        <end position="250"/>
    </location>
</feature>
<keyword evidence="8" id="KW-1185">Reference proteome</keyword>
<evidence type="ECO:0000256" key="1">
    <source>
        <dbReference type="ARBA" id="ARBA00001946"/>
    </source>
</evidence>
<dbReference type="AlphaFoldDB" id="A0A0D7BLY9"/>
<dbReference type="EMBL" id="KN880457">
    <property type="protein sequence ID" value="KIY71200.1"/>
    <property type="molecule type" value="Genomic_DNA"/>
</dbReference>
<evidence type="ECO:0000256" key="5">
    <source>
        <dbReference type="PIRSR" id="PIRSR015582-2"/>
    </source>
</evidence>
<dbReference type="SUPFAM" id="SSF51621">
    <property type="entry name" value="Phosphoenolpyruvate/pyruvate domain"/>
    <property type="match status" value="1"/>
</dbReference>
<dbReference type="GO" id="GO:0000287">
    <property type="term" value="F:magnesium ion binding"/>
    <property type="evidence" value="ECO:0007669"/>
    <property type="project" value="TreeGrafter"/>
</dbReference>
<feature type="binding site" evidence="4">
    <location>
        <position position="152"/>
    </location>
    <ligand>
        <name>substrate</name>
    </ligand>
</feature>
<keyword evidence="7" id="KW-0456">Lyase</keyword>
<dbReference type="Proteomes" id="UP000054007">
    <property type="component" value="Unassembled WGS sequence"/>
</dbReference>
<dbReference type="InterPro" id="IPR011206">
    <property type="entry name" value="Citrate_lyase_beta/mcl1/mcl2"/>
</dbReference>
<dbReference type="InterPro" id="IPR040442">
    <property type="entry name" value="Pyrv_kinase-like_dom_sf"/>
</dbReference>
<reference evidence="7 8" key="1">
    <citation type="journal article" date="2015" name="Fungal Genet. Biol.">
        <title>Evolution of novel wood decay mechanisms in Agaricales revealed by the genome sequences of Fistulina hepatica and Cylindrobasidium torrendii.</title>
        <authorList>
            <person name="Floudas D."/>
            <person name="Held B.W."/>
            <person name="Riley R."/>
            <person name="Nagy L.G."/>
            <person name="Koehler G."/>
            <person name="Ransdell A.S."/>
            <person name="Younus H."/>
            <person name="Chow J."/>
            <person name="Chiniquy J."/>
            <person name="Lipzen A."/>
            <person name="Tritt A."/>
            <person name="Sun H."/>
            <person name="Haridas S."/>
            <person name="LaButti K."/>
            <person name="Ohm R.A."/>
            <person name="Kues U."/>
            <person name="Blanchette R.A."/>
            <person name="Grigoriev I.V."/>
            <person name="Minto R.E."/>
            <person name="Hibbett D.S."/>
        </authorList>
    </citation>
    <scope>NUCLEOTIDE SEQUENCE [LARGE SCALE GENOMIC DNA]</scope>
    <source>
        <strain evidence="7 8">FP15055 ss-10</strain>
    </source>
</reference>
<dbReference type="GO" id="GO:0006107">
    <property type="term" value="P:oxaloacetate metabolic process"/>
    <property type="evidence" value="ECO:0007669"/>
    <property type="project" value="TreeGrafter"/>
</dbReference>
<evidence type="ECO:0000256" key="2">
    <source>
        <dbReference type="ARBA" id="ARBA00022723"/>
    </source>
</evidence>
<dbReference type="InterPro" id="IPR005000">
    <property type="entry name" value="Aldolase/citrate-lyase_domain"/>
</dbReference>
<sequence>MAILRHNLFQTQARLLSQAVPRRRASFSALRRSYLYVPCSSQRMLEKSLSVDSDVIIYDLEDSVAPKDKAFALDNLVKFLQGGRTPEPGRVSIRVNDQTTPFFQEDLHRLAECRDRYSGLVLPKVHTAEYLENVSTMVPPHSSPLQIVASIESAQAIMNIGSIAGWGKRPSEVEQLQFAAEDYCADTSIIRTRSRHELLFTRSQIVNAAKAFKLEAIDMVCIHYKDLEYLEEECQNGRALGFTGKQAIHPSQVSTIQSAFVPTSAEILRAAKILYQMELAQANRRGAIGLEGEMIDAPMIKQAENIIGIAKATGLDIPDVSVGAAVA</sequence>
<dbReference type="GO" id="GO:0016829">
    <property type="term" value="F:lyase activity"/>
    <property type="evidence" value="ECO:0007669"/>
    <property type="project" value="UniProtKB-KW"/>
</dbReference>
<dbReference type="PANTHER" id="PTHR32308">
    <property type="entry name" value="LYASE BETA SUBUNIT, PUTATIVE (AFU_ORTHOLOGUE AFUA_4G13030)-RELATED"/>
    <property type="match status" value="1"/>
</dbReference>
<evidence type="ECO:0000313" key="8">
    <source>
        <dbReference type="Proteomes" id="UP000054007"/>
    </source>
</evidence>
<proteinExistence type="predicted"/>
<dbReference type="PIRSF" id="PIRSF015582">
    <property type="entry name" value="Cit_lyase_B"/>
    <property type="match status" value="1"/>
</dbReference>
<feature type="binding site" evidence="4">
    <location>
        <position position="94"/>
    </location>
    <ligand>
        <name>substrate</name>
    </ligand>
</feature>
<dbReference type="PANTHER" id="PTHR32308:SF0">
    <property type="entry name" value="HPCH_HPAI ALDOLASE_CITRATE LYASE DOMAIN-CONTAINING PROTEIN"/>
    <property type="match status" value="1"/>
</dbReference>
<accession>A0A0D7BLY9</accession>
<evidence type="ECO:0000259" key="6">
    <source>
        <dbReference type="Pfam" id="PF03328"/>
    </source>
</evidence>
<keyword evidence="3 5" id="KW-0460">Magnesium</keyword>
<keyword evidence="2 5" id="KW-0479">Metal-binding</keyword>
<evidence type="ECO:0000256" key="3">
    <source>
        <dbReference type="ARBA" id="ARBA00022842"/>
    </source>
</evidence>